<reference evidence="2 3" key="1">
    <citation type="submission" date="2015-12" db="EMBL/GenBank/DDBJ databases">
        <title>Bacillus cereus Group isolate.</title>
        <authorList>
            <person name="Kovac J."/>
        </authorList>
    </citation>
    <scope>NUCLEOTIDE SEQUENCE [LARGE SCALE GENOMIC DNA]</scope>
    <source>
        <strain evidence="2 3">FSL K6-0073</strain>
    </source>
</reference>
<protein>
    <recommendedName>
        <fullName evidence="4">DUF5065 domain-containing protein</fullName>
    </recommendedName>
</protein>
<comment type="caution">
    <text evidence="2">The sequence shown here is derived from an EMBL/GenBank/DDBJ whole genome shotgun (WGS) entry which is preliminary data.</text>
</comment>
<proteinExistence type="predicted"/>
<dbReference type="EMBL" id="LOMO01000277">
    <property type="protein sequence ID" value="KXY26695.1"/>
    <property type="molecule type" value="Genomic_DNA"/>
</dbReference>
<feature type="chain" id="PRO_5040952770" description="DUF5065 domain-containing protein" evidence="1">
    <location>
        <begin position="22"/>
        <end position="155"/>
    </location>
</feature>
<evidence type="ECO:0000313" key="2">
    <source>
        <dbReference type="EMBL" id="KXY26695.1"/>
    </source>
</evidence>
<evidence type="ECO:0008006" key="4">
    <source>
        <dbReference type="Google" id="ProtNLM"/>
    </source>
</evidence>
<dbReference type="RefSeq" id="WP_061664721.1">
    <property type="nucleotide sequence ID" value="NZ_JBNTNR010000026.1"/>
</dbReference>
<organism evidence="2 3">
    <name type="scientific">Bacillus cereus</name>
    <dbReference type="NCBI Taxonomy" id="1396"/>
    <lineage>
        <taxon>Bacteria</taxon>
        <taxon>Bacillati</taxon>
        <taxon>Bacillota</taxon>
        <taxon>Bacilli</taxon>
        <taxon>Bacillales</taxon>
        <taxon>Bacillaceae</taxon>
        <taxon>Bacillus</taxon>
        <taxon>Bacillus cereus group</taxon>
    </lineage>
</organism>
<name>A0A9X0SJJ0_BACCE</name>
<evidence type="ECO:0000313" key="3">
    <source>
        <dbReference type="Proteomes" id="UP000075476"/>
    </source>
</evidence>
<dbReference type="Pfam" id="PF16723">
    <property type="entry name" value="DUF5065"/>
    <property type="match status" value="1"/>
</dbReference>
<dbReference type="InterPro" id="IPR031998">
    <property type="entry name" value="DUF5065"/>
</dbReference>
<feature type="signal peptide" evidence="1">
    <location>
        <begin position="1"/>
        <end position="21"/>
    </location>
</feature>
<dbReference type="Gene3D" id="2.60.40.3720">
    <property type="match status" value="1"/>
</dbReference>
<dbReference type="AlphaFoldDB" id="A0A9X0SJJ0"/>
<accession>A0A9X0SJJ0</accession>
<gene>
    <name evidence="2" type="ORF">AT268_24050</name>
</gene>
<evidence type="ECO:0000256" key="1">
    <source>
        <dbReference type="SAM" id="SignalP"/>
    </source>
</evidence>
<sequence>MKLGKLALVGALALGGFTGLATLDAKPAAAAENVQVASTTWGDPATLFDLAQIAWNFPAYLSDDVKPSYKTGDYFTVKMGWYNGVDGNPMKIYRVLDNNSLVRYKTMYPIPVNNGTLNEAVWSTDINSVYEPGRYIAFVNIDGNFYQSNIFTINK</sequence>
<dbReference type="Proteomes" id="UP000075476">
    <property type="component" value="Unassembled WGS sequence"/>
</dbReference>
<keyword evidence="1" id="KW-0732">Signal</keyword>